<dbReference type="RefSeq" id="WP_308486463.1">
    <property type="nucleotide sequence ID" value="NZ_OY726398.1"/>
</dbReference>
<sequence length="57" mass="5828">MDQFTGSGHIDRVLDALAGTPAGDKAPSLANGSTPPNARSTAPSSTLSEQSRPMGRF</sequence>
<evidence type="ECO:0000256" key="1">
    <source>
        <dbReference type="SAM" id="MobiDB-lite"/>
    </source>
</evidence>
<dbReference type="EMBL" id="OY726398">
    <property type="protein sequence ID" value="CAJ1502345.1"/>
    <property type="molecule type" value="Genomic_DNA"/>
</dbReference>
<feature type="region of interest" description="Disordered" evidence="1">
    <location>
        <begin position="15"/>
        <end position="57"/>
    </location>
</feature>
<accession>A0ABN9NCA8</accession>
<evidence type="ECO:0000313" key="3">
    <source>
        <dbReference type="Proteomes" id="UP001190464"/>
    </source>
</evidence>
<proteinExistence type="predicted"/>
<organism evidence="2 3">
    <name type="scientific">[Mycobacterium] holstebronense</name>
    <dbReference type="NCBI Taxonomy" id="3064288"/>
    <lineage>
        <taxon>Bacteria</taxon>
        <taxon>Bacillati</taxon>
        <taxon>Actinomycetota</taxon>
        <taxon>Actinomycetes</taxon>
        <taxon>Mycobacteriales</taxon>
        <taxon>Mycobacteriaceae</taxon>
        <taxon>Mycolicibacterium</taxon>
    </lineage>
</organism>
<keyword evidence="3" id="KW-1185">Reference proteome</keyword>
<name>A0ABN9NCA8_9MYCO</name>
<dbReference type="Proteomes" id="UP001190464">
    <property type="component" value="Chromosome"/>
</dbReference>
<feature type="compositionally biased region" description="Polar residues" evidence="1">
    <location>
        <begin position="30"/>
        <end position="51"/>
    </location>
</feature>
<gene>
    <name evidence="2" type="ORF">MU0102_001716</name>
</gene>
<evidence type="ECO:0000313" key="2">
    <source>
        <dbReference type="EMBL" id="CAJ1502345.1"/>
    </source>
</evidence>
<protein>
    <submittedName>
        <fullName evidence="2">Uncharacterized protein</fullName>
    </submittedName>
</protein>
<reference evidence="2 3" key="1">
    <citation type="submission" date="2023-08" db="EMBL/GenBank/DDBJ databases">
        <authorList>
            <person name="Folkvardsen B D."/>
            <person name="Norman A."/>
        </authorList>
    </citation>
    <scope>NUCLEOTIDE SEQUENCE [LARGE SCALE GENOMIC DNA]</scope>
    <source>
        <strain evidence="2 3">Mu0102</strain>
    </source>
</reference>